<dbReference type="Proteomes" id="UP000287166">
    <property type="component" value="Unassembled WGS sequence"/>
</dbReference>
<dbReference type="InParanoid" id="A0A401GWS9"/>
<evidence type="ECO:0000313" key="2">
    <source>
        <dbReference type="EMBL" id="GBE86675.1"/>
    </source>
</evidence>
<dbReference type="InterPro" id="IPR001810">
    <property type="entry name" value="F-box_dom"/>
</dbReference>
<dbReference type="SUPFAM" id="SSF81383">
    <property type="entry name" value="F-box domain"/>
    <property type="match status" value="1"/>
</dbReference>
<dbReference type="GeneID" id="38783592"/>
<evidence type="ECO:0000259" key="1">
    <source>
        <dbReference type="PROSITE" id="PS50181"/>
    </source>
</evidence>
<dbReference type="Pfam" id="PF12937">
    <property type="entry name" value="F-box-like"/>
    <property type="match status" value="1"/>
</dbReference>
<protein>
    <recommendedName>
        <fullName evidence="1">F-box domain-containing protein</fullName>
    </recommendedName>
</protein>
<name>A0A401GWS9_9APHY</name>
<evidence type="ECO:0000313" key="3">
    <source>
        <dbReference type="Proteomes" id="UP000287166"/>
    </source>
</evidence>
<dbReference type="RefSeq" id="XP_027617588.1">
    <property type="nucleotide sequence ID" value="XM_027761787.1"/>
</dbReference>
<dbReference type="OrthoDB" id="3193353at2759"/>
<comment type="caution">
    <text evidence="2">The sequence shown here is derived from an EMBL/GenBank/DDBJ whole genome shotgun (WGS) entry which is preliminary data.</text>
</comment>
<dbReference type="EMBL" id="BFAD01000009">
    <property type="protein sequence ID" value="GBE86675.1"/>
    <property type="molecule type" value="Genomic_DNA"/>
</dbReference>
<dbReference type="PROSITE" id="PS50181">
    <property type="entry name" value="FBOX"/>
    <property type="match status" value="1"/>
</dbReference>
<sequence length="549" mass="61576">MLLTSLPADVLLHICGELFVSDILSLRQTCKLLESIGHERSVWNDALRIHVLCPGFPVPGLHGRPLASLSASELEGLTLRALRFRCNWTSPAPVCSRRVDIFPPTLSLSRARNLLVQFLPGRENRWLLTITLYDQQSAPRRYILQCWDVSVKEPMCVAVMTYWNLVGISVNSDPTNPAVIALSWRGPSKVINTSLYRINFTLDDPESSFIWIRQFPSNRYSIALDDSRLIVSDEDNNVRIINADTGQVQCELLVPLLFDDPTLRNEEHRCLAALIFEQYVLTFCKLWIHLYRIPSKDPSLVELSASDMKPPIPRLDPIAKYKWQWRIDSLVISPHRSHLNQRSAGSDFAPTFPSINILIRFDTWFPWPVNILHHFFLPSNPAFVPAETYASTDVSQLPYLFSSSPTDGPSMANSIPSPVRLFTPSDMVLGQYGTALWIDAQTDPNAPAQAGDHGQRIVGKMLSCPRSKPEHASEGADVDRVSPGFVESRYALDASQLAAAAADAQSPMMVFNLREQDEGWNRVALDEEEGRIAVGSVDGKVTLFEYIPE</sequence>
<proteinExistence type="predicted"/>
<dbReference type="InterPro" id="IPR011047">
    <property type="entry name" value="Quinoprotein_ADH-like_sf"/>
</dbReference>
<accession>A0A401GWS9</accession>
<dbReference type="SMART" id="SM00256">
    <property type="entry name" value="FBOX"/>
    <property type="match status" value="1"/>
</dbReference>
<feature type="domain" description="F-box" evidence="1">
    <location>
        <begin position="1"/>
        <end position="46"/>
    </location>
</feature>
<dbReference type="STRING" id="139825.A0A401GWS9"/>
<organism evidence="2 3">
    <name type="scientific">Sparassis crispa</name>
    <dbReference type="NCBI Taxonomy" id="139825"/>
    <lineage>
        <taxon>Eukaryota</taxon>
        <taxon>Fungi</taxon>
        <taxon>Dikarya</taxon>
        <taxon>Basidiomycota</taxon>
        <taxon>Agaricomycotina</taxon>
        <taxon>Agaricomycetes</taxon>
        <taxon>Polyporales</taxon>
        <taxon>Sparassidaceae</taxon>
        <taxon>Sparassis</taxon>
    </lineage>
</organism>
<dbReference type="InterPro" id="IPR036047">
    <property type="entry name" value="F-box-like_dom_sf"/>
</dbReference>
<reference evidence="2 3" key="1">
    <citation type="journal article" date="2018" name="Sci. Rep.">
        <title>Genome sequence of the cauliflower mushroom Sparassis crispa (Hanabiratake) and its association with beneficial usage.</title>
        <authorList>
            <person name="Kiyama R."/>
            <person name="Furutani Y."/>
            <person name="Kawaguchi K."/>
            <person name="Nakanishi T."/>
        </authorList>
    </citation>
    <scope>NUCLEOTIDE SEQUENCE [LARGE SCALE GENOMIC DNA]</scope>
</reference>
<keyword evidence="3" id="KW-1185">Reference proteome</keyword>
<dbReference type="SUPFAM" id="SSF50998">
    <property type="entry name" value="Quinoprotein alcohol dehydrogenase-like"/>
    <property type="match status" value="1"/>
</dbReference>
<dbReference type="AlphaFoldDB" id="A0A401GWS9"/>
<gene>
    <name evidence="2" type="ORF">SCP_0905550</name>
</gene>